<sequence>MRAAISSKVLGRLGRIMFDSIASTDLTNVVSRSIGPFVMYRVKIDNIVLTSSSVRSSIFVNNTVPS</sequence>
<proteinExistence type="predicted"/>
<evidence type="ECO:0000313" key="1">
    <source>
        <dbReference type="EMBL" id="MCI79309.1"/>
    </source>
</evidence>
<accession>A0A392UWD8</accession>
<protein>
    <submittedName>
        <fullName evidence="1">Uncharacterized protein</fullName>
    </submittedName>
</protein>
<dbReference type="AlphaFoldDB" id="A0A392UWD8"/>
<dbReference type="Proteomes" id="UP000265520">
    <property type="component" value="Unassembled WGS sequence"/>
</dbReference>
<keyword evidence="2" id="KW-1185">Reference proteome</keyword>
<feature type="non-terminal residue" evidence="1">
    <location>
        <position position="66"/>
    </location>
</feature>
<name>A0A392UWD8_9FABA</name>
<dbReference type="EMBL" id="LXQA010971020">
    <property type="protein sequence ID" value="MCI79309.1"/>
    <property type="molecule type" value="Genomic_DNA"/>
</dbReference>
<comment type="caution">
    <text evidence="1">The sequence shown here is derived from an EMBL/GenBank/DDBJ whole genome shotgun (WGS) entry which is preliminary data.</text>
</comment>
<reference evidence="1 2" key="1">
    <citation type="journal article" date="2018" name="Front. Plant Sci.">
        <title>Red Clover (Trifolium pratense) and Zigzag Clover (T. medium) - A Picture of Genomic Similarities and Differences.</title>
        <authorList>
            <person name="Dluhosova J."/>
            <person name="Istvanek J."/>
            <person name="Nedelnik J."/>
            <person name="Repkova J."/>
        </authorList>
    </citation>
    <scope>NUCLEOTIDE SEQUENCE [LARGE SCALE GENOMIC DNA]</scope>
    <source>
        <strain evidence="2">cv. 10/8</strain>
        <tissue evidence="1">Leaf</tissue>
    </source>
</reference>
<organism evidence="1 2">
    <name type="scientific">Trifolium medium</name>
    <dbReference type="NCBI Taxonomy" id="97028"/>
    <lineage>
        <taxon>Eukaryota</taxon>
        <taxon>Viridiplantae</taxon>
        <taxon>Streptophyta</taxon>
        <taxon>Embryophyta</taxon>
        <taxon>Tracheophyta</taxon>
        <taxon>Spermatophyta</taxon>
        <taxon>Magnoliopsida</taxon>
        <taxon>eudicotyledons</taxon>
        <taxon>Gunneridae</taxon>
        <taxon>Pentapetalae</taxon>
        <taxon>rosids</taxon>
        <taxon>fabids</taxon>
        <taxon>Fabales</taxon>
        <taxon>Fabaceae</taxon>
        <taxon>Papilionoideae</taxon>
        <taxon>50 kb inversion clade</taxon>
        <taxon>NPAAA clade</taxon>
        <taxon>Hologalegina</taxon>
        <taxon>IRL clade</taxon>
        <taxon>Trifolieae</taxon>
        <taxon>Trifolium</taxon>
    </lineage>
</organism>
<evidence type="ECO:0000313" key="2">
    <source>
        <dbReference type="Proteomes" id="UP000265520"/>
    </source>
</evidence>